<comment type="caution">
    <text evidence="2">The sequence shown here is derived from an EMBL/GenBank/DDBJ whole genome shotgun (WGS) entry which is preliminary data.</text>
</comment>
<dbReference type="EMBL" id="JARIHO010000129">
    <property type="protein sequence ID" value="KAJ7301684.1"/>
    <property type="molecule type" value="Genomic_DNA"/>
</dbReference>
<organism evidence="2 3">
    <name type="scientific">Mycena albidolilacea</name>
    <dbReference type="NCBI Taxonomy" id="1033008"/>
    <lineage>
        <taxon>Eukaryota</taxon>
        <taxon>Fungi</taxon>
        <taxon>Dikarya</taxon>
        <taxon>Basidiomycota</taxon>
        <taxon>Agaricomycotina</taxon>
        <taxon>Agaricomycetes</taxon>
        <taxon>Agaricomycetidae</taxon>
        <taxon>Agaricales</taxon>
        <taxon>Marasmiineae</taxon>
        <taxon>Mycenaceae</taxon>
        <taxon>Mycena</taxon>
    </lineage>
</organism>
<feature type="domain" description="Novel STAND NTPase 1" evidence="1">
    <location>
        <begin position="7"/>
        <end position="147"/>
    </location>
</feature>
<dbReference type="Proteomes" id="UP001218218">
    <property type="component" value="Unassembled WGS sequence"/>
</dbReference>
<evidence type="ECO:0000259" key="1">
    <source>
        <dbReference type="Pfam" id="PF20703"/>
    </source>
</evidence>
<dbReference type="InterPro" id="IPR027417">
    <property type="entry name" value="P-loop_NTPase"/>
</dbReference>
<dbReference type="GO" id="GO:0016787">
    <property type="term" value="F:hydrolase activity"/>
    <property type="evidence" value="ECO:0007669"/>
    <property type="project" value="UniProtKB-KW"/>
</dbReference>
<dbReference type="PANTHER" id="PTHR47691">
    <property type="entry name" value="REGULATOR-RELATED"/>
    <property type="match status" value="1"/>
</dbReference>
<sequence>ISMLPSEPKIFHGRETELSEILGSFSQGTPRIAILGAGGIGKTTLARAVIHHTEIVSKYVQHRHFIPCHSVANKLELAALIGDHLGLKPAKDPMSTLVCHFANSPPSLLVLDNLETVWEPAESRQEIEELLSLLTEVAHLAMVITMRGAERPIKVRWSRPFLLPLQCLDQDAAQRMFLDIADDVHDPVEVDKILSLTDNMPLAIHLLAHLVDSEGCPNVLLSWKAEKTSLISDGYDKRSNLELSIALSLSSPRLALLPQSKDLLSLLSMLPDGLSDVDLMQSKLPINDVLGCKATLIRTSLAYNDEKKHLKVLMPIREYMQKI</sequence>
<keyword evidence="3" id="KW-1185">Reference proteome</keyword>
<dbReference type="InterPro" id="IPR049052">
    <property type="entry name" value="nSTAND1"/>
</dbReference>
<dbReference type="Pfam" id="PF20703">
    <property type="entry name" value="nSTAND1"/>
    <property type="match status" value="1"/>
</dbReference>
<evidence type="ECO:0000313" key="3">
    <source>
        <dbReference type="Proteomes" id="UP001218218"/>
    </source>
</evidence>
<proteinExistence type="predicted"/>
<name>A0AAD6YYE7_9AGAR</name>
<dbReference type="Gene3D" id="3.40.50.300">
    <property type="entry name" value="P-loop containing nucleotide triphosphate hydrolases"/>
    <property type="match status" value="1"/>
</dbReference>
<gene>
    <name evidence="2" type="ORF">DFH08DRAFT_723956</name>
</gene>
<keyword evidence="2" id="KW-0378">Hydrolase</keyword>
<dbReference type="AlphaFoldDB" id="A0AAD6YYE7"/>
<dbReference type="SUPFAM" id="SSF52540">
    <property type="entry name" value="P-loop containing nucleoside triphosphate hydrolases"/>
    <property type="match status" value="1"/>
</dbReference>
<accession>A0AAD6YYE7</accession>
<dbReference type="PRINTS" id="PR00364">
    <property type="entry name" value="DISEASERSIST"/>
</dbReference>
<protein>
    <submittedName>
        <fullName evidence="2">P-loop containing nucleoside triphosphate hydrolase protein</fullName>
    </submittedName>
</protein>
<reference evidence="2" key="1">
    <citation type="submission" date="2023-03" db="EMBL/GenBank/DDBJ databases">
        <title>Massive genome expansion in bonnet fungi (Mycena s.s.) driven by repeated elements and novel gene families across ecological guilds.</title>
        <authorList>
            <consortium name="Lawrence Berkeley National Laboratory"/>
            <person name="Harder C.B."/>
            <person name="Miyauchi S."/>
            <person name="Viragh M."/>
            <person name="Kuo A."/>
            <person name="Thoen E."/>
            <person name="Andreopoulos B."/>
            <person name="Lu D."/>
            <person name="Skrede I."/>
            <person name="Drula E."/>
            <person name="Henrissat B."/>
            <person name="Morin E."/>
            <person name="Kohler A."/>
            <person name="Barry K."/>
            <person name="LaButti K."/>
            <person name="Morin E."/>
            <person name="Salamov A."/>
            <person name="Lipzen A."/>
            <person name="Mereny Z."/>
            <person name="Hegedus B."/>
            <person name="Baldrian P."/>
            <person name="Stursova M."/>
            <person name="Weitz H."/>
            <person name="Taylor A."/>
            <person name="Grigoriev I.V."/>
            <person name="Nagy L.G."/>
            <person name="Martin F."/>
            <person name="Kauserud H."/>
        </authorList>
    </citation>
    <scope>NUCLEOTIDE SEQUENCE</scope>
    <source>
        <strain evidence="2">CBHHK002</strain>
    </source>
</reference>
<dbReference type="PANTHER" id="PTHR47691:SF3">
    <property type="entry name" value="HTH-TYPE TRANSCRIPTIONAL REGULATOR RV0890C-RELATED"/>
    <property type="match status" value="1"/>
</dbReference>
<evidence type="ECO:0000313" key="2">
    <source>
        <dbReference type="EMBL" id="KAJ7301684.1"/>
    </source>
</evidence>
<feature type="non-terminal residue" evidence="2">
    <location>
        <position position="1"/>
    </location>
</feature>